<evidence type="ECO:0000259" key="1">
    <source>
        <dbReference type="Pfam" id="PF02627"/>
    </source>
</evidence>
<dbReference type="Gene3D" id="1.20.1290.10">
    <property type="entry name" value="AhpD-like"/>
    <property type="match status" value="1"/>
</dbReference>
<dbReference type="Pfam" id="PF02627">
    <property type="entry name" value="CMD"/>
    <property type="match status" value="1"/>
</dbReference>
<dbReference type="InterPro" id="IPR003779">
    <property type="entry name" value="CMD-like"/>
</dbReference>
<dbReference type="PANTHER" id="PTHR34846:SF10">
    <property type="entry name" value="CYTOPLASMIC PROTEIN"/>
    <property type="match status" value="1"/>
</dbReference>
<gene>
    <name evidence="2" type="ORF">KQX62_05860</name>
</gene>
<dbReference type="SUPFAM" id="SSF69118">
    <property type="entry name" value="AhpD-like"/>
    <property type="match status" value="1"/>
</dbReference>
<feature type="domain" description="Carboxymuconolactone decarboxylase-like" evidence="1">
    <location>
        <begin position="12"/>
        <end position="94"/>
    </location>
</feature>
<dbReference type="Proteomes" id="UP001163166">
    <property type="component" value="Chromosome"/>
</dbReference>
<dbReference type="EMBL" id="CP076676">
    <property type="protein sequence ID" value="UYO40827.1"/>
    <property type="molecule type" value="Genomic_DNA"/>
</dbReference>
<dbReference type="InterPro" id="IPR029032">
    <property type="entry name" value="AhpD-like"/>
</dbReference>
<accession>A0AAX3E179</accession>
<dbReference type="GO" id="GO:0051920">
    <property type="term" value="F:peroxiredoxin activity"/>
    <property type="evidence" value="ECO:0007669"/>
    <property type="project" value="InterPro"/>
</dbReference>
<proteinExistence type="predicted"/>
<evidence type="ECO:0000313" key="3">
    <source>
        <dbReference type="Proteomes" id="UP001163166"/>
    </source>
</evidence>
<name>A0AAX3E179_RHOPL</name>
<dbReference type="AlphaFoldDB" id="A0AAX3E179"/>
<evidence type="ECO:0000313" key="2">
    <source>
        <dbReference type="EMBL" id="UYO40827.1"/>
    </source>
</evidence>
<dbReference type="RefSeq" id="WP_264075751.1">
    <property type="nucleotide sequence ID" value="NZ_CP076676.1"/>
</dbReference>
<sequence>MTPRLNPATAAPDAYKAMVALEKYIQGSGLESSLIELVKMRASQINGCAFCLDMHSKDARARGETEQRLYLLNAWRESPLYTDRERAALGWTEALTLVAQTQAPDQDYAAVKSHFNDAEQVNLTLLIGAINTWNRFAIGFRMLHPTPAVAHAKAS</sequence>
<reference evidence="2" key="1">
    <citation type="journal article" date="2022" name="Biol. Control">
        <title>In silico genomic analysis of Rhodopseudomonas palustris strains revealed potential biocontrol agents and crop yield enhancers.</title>
        <authorList>
            <person name="Surachat K."/>
            <person name="Kantachote D."/>
            <person name="Deachamag P."/>
            <person name="Wonglapsuwan M."/>
        </authorList>
    </citation>
    <scope>NUCLEOTIDE SEQUENCE</scope>
    <source>
        <strain evidence="2">TLS06</strain>
    </source>
</reference>
<dbReference type="PANTHER" id="PTHR34846">
    <property type="entry name" value="4-CARBOXYMUCONOLACTONE DECARBOXYLASE FAMILY PROTEIN (AFU_ORTHOLOGUE AFUA_6G11590)"/>
    <property type="match status" value="1"/>
</dbReference>
<dbReference type="InterPro" id="IPR004675">
    <property type="entry name" value="AhpD_core"/>
</dbReference>
<organism evidence="2 3">
    <name type="scientific">Rhodopseudomonas palustris</name>
    <dbReference type="NCBI Taxonomy" id="1076"/>
    <lineage>
        <taxon>Bacteria</taxon>
        <taxon>Pseudomonadati</taxon>
        <taxon>Pseudomonadota</taxon>
        <taxon>Alphaproteobacteria</taxon>
        <taxon>Hyphomicrobiales</taxon>
        <taxon>Nitrobacteraceae</taxon>
        <taxon>Rhodopseudomonas</taxon>
    </lineage>
</organism>
<protein>
    <submittedName>
        <fullName evidence="2">Carboxymuconolactone decarboxylase family protein</fullName>
    </submittedName>
</protein>
<dbReference type="NCBIfam" id="TIGR00778">
    <property type="entry name" value="ahpD_dom"/>
    <property type="match status" value="1"/>
</dbReference>